<dbReference type="EMBL" id="BSUO01000001">
    <property type="protein sequence ID" value="GMA38948.1"/>
    <property type="molecule type" value="Genomic_DNA"/>
</dbReference>
<feature type="transmembrane region" description="Helical" evidence="1">
    <location>
        <begin position="234"/>
        <end position="252"/>
    </location>
</feature>
<dbReference type="Proteomes" id="UP001157126">
    <property type="component" value="Unassembled WGS sequence"/>
</dbReference>
<dbReference type="InterPro" id="IPR050879">
    <property type="entry name" value="Acyltransferase_3"/>
</dbReference>
<keyword evidence="3" id="KW-0012">Acyltransferase</keyword>
<comment type="caution">
    <text evidence="3">The sequence shown here is derived from an EMBL/GenBank/DDBJ whole genome shotgun (WGS) entry which is preliminary data.</text>
</comment>
<feature type="transmembrane region" description="Helical" evidence="1">
    <location>
        <begin position="338"/>
        <end position="357"/>
    </location>
</feature>
<dbReference type="RefSeq" id="WP_284302967.1">
    <property type="nucleotide sequence ID" value="NZ_BSUO01000001.1"/>
</dbReference>
<name>A0ABQ6IM02_9MICO</name>
<keyword evidence="4" id="KW-1185">Reference proteome</keyword>
<dbReference type="PANTHER" id="PTHR23028:SF131">
    <property type="entry name" value="BLR2367 PROTEIN"/>
    <property type="match status" value="1"/>
</dbReference>
<feature type="transmembrane region" description="Helical" evidence="1">
    <location>
        <begin position="259"/>
        <end position="276"/>
    </location>
</feature>
<keyword evidence="1" id="KW-0812">Transmembrane</keyword>
<keyword evidence="1" id="KW-1133">Transmembrane helix</keyword>
<feature type="transmembrane region" description="Helical" evidence="1">
    <location>
        <begin position="183"/>
        <end position="202"/>
    </location>
</feature>
<gene>
    <name evidence="3" type="ORF">GCM10025883_09930</name>
</gene>
<sequence length="376" mass="40675">MCMVTMTGEAAQRGSGVASSPRRADALSALFDPKANSLNNLRLILATLVAVVHASAILTGNQPHFGATEVGSMAVDAFFVLSGFLVASSYDRLGSFVRYAWHRFLRIMPLFWVVLVVTAFVVAPLIAALEGRPATSALTGPNPSWRYVTDNFLLYIAPHNFGVAGLPTGTATPGVVNGALWTLFYEAVCYVLVAVIGVLGLLRRRRWLVIAATVAVALVTIGKEFGVIDPPAQLFIRFFLVFLLGTLAYMYADRLPITGRWALVSLGVLAVSLAFLTDYRAFGAAAFAYLCIWAVVKTPFLRRSLPWDLSYGMYVFHWPTETVLVVSGVAGALGLAGYTVLAVLIAASLAFVSWNVLEKPALSHKSAPLPFDRKRR</sequence>
<feature type="transmembrane region" description="Helical" evidence="1">
    <location>
        <begin position="41"/>
        <end position="58"/>
    </location>
</feature>
<feature type="transmembrane region" description="Helical" evidence="1">
    <location>
        <begin position="110"/>
        <end position="129"/>
    </location>
</feature>
<dbReference type="GO" id="GO:0016746">
    <property type="term" value="F:acyltransferase activity"/>
    <property type="evidence" value="ECO:0007669"/>
    <property type="project" value="UniProtKB-KW"/>
</dbReference>
<evidence type="ECO:0000256" key="1">
    <source>
        <dbReference type="SAM" id="Phobius"/>
    </source>
</evidence>
<feature type="transmembrane region" description="Helical" evidence="1">
    <location>
        <begin position="207"/>
        <end position="228"/>
    </location>
</feature>
<protein>
    <submittedName>
        <fullName evidence="3">Acyltransferase</fullName>
    </submittedName>
</protein>
<feature type="transmembrane region" description="Helical" evidence="1">
    <location>
        <begin position="282"/>
        <end position="301"/>
    </location>
</feature>
<dbReference type="Pfam" id="PF01757">
    <property type="entry name" value="Acyl_transf_3"/>
    <property type="match status" value="1"/>
</dbReference>
<feature type="domain" description="Acyltransferase 3" evidence="2">
    <location>
        <begin position="37"/>
        <end position="348"/>
    </location>
</feature>
<dbReference type="PANTHER" id="PTHR23028">
    <property type="entry name" value="ACETYLTRANSFERASE"/>
    <property type="match status" value="1"/>
</dbReference>
<feature type="transmembrane region" description="Helical" evidence="1">
    <location>
        <begin position="313"/>
        <end position="332"/>
    </location>
</feature>
<evidence type="ECO:0000259" key="2">
    <source>
        <dbReference type="Pfam" id="PF01757"/>
    </source>
</evidence>
<evidence type="ECO:0000313" key="4">
    <source>
        <dbReference type="Proteomes" id="UP001157126"/>
    </source>
</evidence>
<proteinExistence type="predicted"/>
<organism evidence="3 4">
    <name type="scientific">Mobilicoccus caccae</name>
    <dbReference type="NCBI Taxonomy" id="1859295"/>
    <lineage>
        <taxon>Bacteria</taxon>
        <taxon>Bacillati</taxon>
        <taxon>Actinomycetota</taxon>
        <taxon>Actinomycetes</taxon>
        <taxon>Micrococcales</taxon>
        <taxon>Dermatophilaceae</taxon>
        <taxon>Mobilicoccus</taxon>
    </lineage>
</organism>
<keyword evidence="1" id="KW-0472">Membrane</keyword>
<dbReference type="InterPro" id="IPR002656">
    <property type="entry name" value="Acyl_transf_3_dom"/>
</dbReference>
<keyword evidence="3" id="KW-0808">Transferase</keyword>
<feature type="transmembrane region" description="Helical" evidence="1">
    <location>
        <begin position="70"/>
        <end position="90"/>
    </location>
</feature>
<accession>A0ABQ6IM02</accession>
<reference evidence="4" key="1">
    <citation type="journal article" date="2019" name="Int. J. Syst. Evol. Microbiol.">
        <title>The Global Catalogue of Microorganisms (GCM) 10K type strain sequencing project: providing services to taxonomists for standard genome sequencing and annotation.</title>
        <authorList>
            <consortium name="The Broad Institute Genomics Platform"/>
            <consortium name="The Broad Institute Genome Sequencing Center for Infectious Disease"/>
            <person name="Wu L."/>
            <person name="Ma J."/>
        </authorList>
    </citation>
    <scope>NUCLEOTIDE SEQUENCE [LARGE SCALE GENOMIC DNA]</scope>
    <source>
        <strain evidence="4">NBRC 113072</strain>
    </source>
</reference>
<evidence type="ECO:0000313" key="3">
    <source>
        <dbReference type="EMBL" id="GMA38948.1"/>
    </source>
</evidence>